<evidence type="ECO:0000256" key="5">
    <source>
        <dbReference type="RuleBase" id="RU000499"/>
    </source>
</evidence>
<dbReference type="Pfam" id="PF00255">
    <property type="entry name" value="GSHPx"/>
    <property type="match status" value="1"/>
</dbReference>
<proteinExistence type="inferred from homology"/>
<dbReference type="PANTHER" id="PTHR11592">
    <property type="entry name" value="GLUTATHIONE PEROXIDASE"/>
    <property type="match status" value="1"/>
</dbReference>
<dbReference type="InterPro" id="IPR000889">
    <property type="entry name" value="Glutathione_peroxidase"/>
</dbReference>
<evidence type="ECO:0000256" key="1">
    <source>
        <dbReference type="ARBA" id="ARBA00006926"/>
    </source>
</evidence>
<dbReference type="PROSITE" id="PS00460">
    <property type="entry name" value="GLUTATHIONE_PEROXID_1"/>
    <property type="match status" value="1"/>
</dbReference>
<dbReference type="PIRSF" id="PIRSF000303">
    <property type="entry name" value="Glutathion_perox"/>
    <property type="match status" value="1"/>
</dbReference>
<evidence type="ECO:0000259" key="6">
    <source>
        <dbReference type="PROSITE" id="PS51352"/>
    </source>
</evidence>
<dbReference type="InterPro" id="IPR013766">
    <property type="entry name" value="Thioredoxin_domain"/>
</dbReference>
<comment type="caution">
    <text evidence="7">The sequence shown here is derived from an EMBL/GenBank/DDBJ whole genome shotgun (WGS) entry which is preliminary data.</text>
</comment>
<dbReference type="PANTHER" id="PTHR11592:SF78">
    <property type="entry name" value="GLUTATHIONE PEROXIDASE"/>
    <property type="match status" value="1"/>
</dbReference>
<dbReference type="InterPro" id="IPR029760">
    <property type="entry name" value="GPX_CS"/>
</dbReference>
<dbReference type="RefSeq" id="WP_169074795.1">
    <property type="nucleotide sequence ID" value="NZ_JABBXH010000002.1"/>
</dbReference>
<accession>A0A7Y0LD95</accession>
<sequence>MAESIYQFTAVDYKGDEVNLSDYQDKVVVIVNTASACGFTPQYEGLQKLYEKYKEQGLEILAFPCNQFKEQEKGSNEEIKSFCDLKFNIQFPLFGKIDVNGENAHPLYNYIKSEAPGILGSKNIKWNFTKFLVGKDGKVVKRFSTMTKPEAMESAIKALL</sequence>
<dbReference type="InterPro" id="IPR029759">
    <property type="entry name" value="GPX_AS"/>
</dbReference>
<keyword evidence="3 5" id="KW-0560">Oxidoreductase</keyword>
<keyword evidence="8" id="KW-1185">Reference proteome</keyword>
<evidence type="ECO:0000313" key="7">
    <source>
        <dbReference type="EMBL" id="NMP31486.1"/>
    </source>
</evidence>
<evidence type="ECO:0000313" key="8">
    <source>
        <dbReference type="Proteomes" id="UP000568664"/>
    </source>
</evidence>
<dbReference type="GO" id="GO:0034599">
    <property type="term" value="P:cellular response to oxidative stress"/>
    <property type="evidence" value="ECO:0007669"/>
    <property type="project" value="TreeGrafter"/>
</dbReference>
<dbReference type="InterPro" id="IPR036249">
    <property type="entry name" value="Thioredoxin-like_sf"/>
</dbReference>
<dbReference type="AlphaFoldDB" id="A0A7Y0LD95"/>
<evidence type="ECO:0000256" key="3">
    <source>
        <dbReference type="ARBA" id="ARBA00023002"/>
    </source>
</evidence>
<dbReference type="SUPFAM" id="SSF52833">
    <property type="entry name" value="Thioredoxin-like"/>
    <property type="match status" value="1"/>
</dbReference>
<dbReference type="PROSITE" id="PS51355">
    <property type="entry name" value="GLUTATHIONE_PEROXID_3"/>
    <property type="match status" value="1"/>
</dbReference>
<dbReference type="PRINTS" id="PR01011">
    <property type="entry name" value="GLUTPROXDASE"/>
</dbReference>
<protein>
    <recommendedName>
        <fullName evidence="5">Glutathione peroxidase</fullName>
    </recommendedName>
</protein>
<dbReference type="GO" id="GO:0004601">
    <property type="term" value="F:peroxidase activity"/>
    <property type="evidence" value="ECO:0007669"/>
    <property type="project" value="UniProtKB-KW"/>
</dbReference>
<dbReference type="PROSITE" id="PS00763">
    <property type="entry name" value="GLUTATHIONE_PEROXID_2"/>
    <property type="match status" value="1"/>
</dbReference>
<dbReference type="PROSITE" id="PS51352">
    <property type="entry name" value="THIOREDOXIN_2"/>
    <property type="match status" value="1"/>
</dbReference>
<organism evidence="7 8">
    <name type="scientific">Thalassotalea algicola</name>
    <dbReference type="NCBI Taxonomy" id="2716224"/>
    <lineage>
        <taxon>Bacteria</taxon>
        <taxon>Pseudomonadati</taxon>
        <taxon>Pseudomonadota</taxon>
        <taxon>Gammaproteobacteria</taxon>
        <taxon>Alteromonadales</taxon>
        <taxon>Colwelliaceae</taxon>
        <taxon>Thalassotalea</taxon>
    </lineage>
</organism>
<dbReference type="EMBL" id="JABBXH010000002">
    <property type="protein sequence ID" value="NMP31486.1"/>
    <property type="molecule type" value="Genomic_DNA"/>
</dbReference>
<feature type="active site" evidence="4">
    <location>
        <position position="37"/>
    </location>
</feature>
<reference evidence="7 8" key="1">
    <citation type="submission" date="2020-04" db="EMBL/GenBank/DDBJ databases">
        <title>Thalassotalea sp. M1531, isolated from the surface of marine red alga.</title>
        <authorList>
            <person name="Pang L."/>
            <person name="Lu D.-C."/>
        </authorList>
    </citation>
    <scope>NUCLEOTIDE SEQUENCE [LARGE SCALE GENOMIC DNA]</scope>
    <source>
        <strain evidence="7 8">M1531</strain>
    </source>
</reference>
<dbReference type="FunFam" id="3.40.30.10:FF:000010">
    <property type="entry name" value="Glutathione peroxidase"/>
    <property type="match status" value="1"/>
</dbReference>
<keyword evidence="2 5" id="KW-0575">Peroxidase</keyword>
<name>A0A7Y0LD95_9GAMM</name>
<gene>
    <name evidence="7" type="ORF">HII17_07925</name>
</gene>
<feature type="domain" description="Thioredoxin" evidence="6">
    <location>
        <begin position="1"/>
        <end position="160"/>
    </location>
</feature>
<evidence type="ECO:0000256" key="4">
    <source>
        <dbReference type="PIRSR" id="PIRSR000303-1"/>
    </source>
</evidence>
<dbReference type="CDD" id="cd00340">
    <property type="entry name" value="GSH_Peroxidase"/>
    <property type="match status" value="1"/>
</dbReference>
<evidence type="ECO:0000256" key="2">
    <source>
        <dbReference type="ARBA" id="ARBA00022559"/>
    </source>
</evidence>
<dbReference type="Gene3D" id="3.40.30.10">
    <property type="entry name" value="Glutaredoxin"/>
    <property type="match status" value="1"/>
</dbReference>
<comment type="similarity">
    <text evidence="1 5">Belongs to the glutathione peroxidase family.</text>
</comment>
<dbReference type="Proteomes" id="UP000568664">
    <property type="component" value="Unassembled WGS sequence"/>
</dbReference>